<evidence type="ECO:0000313" key="3">
    <source>
        <dbReference type="EMBL" id="ESL10708.1"/>
    </source>
</evidence>
<evidence type="ECO:0000256" key="1">
    <source>
        <dbReference type="SAM" id="MobiDB-lite"/>
    </source>
</evidence>
<feature type="compositionally biased region" description="Basic and acidic residues" evidence="1">
    <location>
        <begin position="1"/>
        <end position="10"/>
    </location>
</feature>
<feature type="region of interest" description="Disordered" evidence="1">
    <location>
        <begin position="1"/>
        <end position="29"/>
    </location>
</feature>
<keyword evidence="2" id="KW-0812">Transmembrane</keyword>
<evidence type="ECO:0000313" key="4">
    <source>
        <dbReference type="Proteomes" id="UP000031737"/>
    </source>
</evidence>
<dbReference type="EMBL" id="AUPL01001554">
    <property type="protein sequence ID" value="ESL10708.1"/>
    <property type="molecule type" value="Genomic_DNA"/>
</dbReference>
<reference evidence="3 4" key="1">
    <citation type="submission" date="2013-07" db="EMBL/GenBank/DDBJ databases">
        <authorList>
            <person name="Stoco P.H."/>
            <person name="Wagner G."/>
            <person name="Gerber A."/>
            <person name="Zaha A."/>
            <person name="Thompson C."/>
            <person name="Bartholomeu D.C."/>
            <person name="Luckemeyer D.D."/>
            <person name="Bahia D."/>
            <person name="Loreto E."/>
            <person name="Prestes E.B."/>
            <person name="Lima F.M."/>
            <person name="Rodrigues-Luiz G."/>
            <person name="Vallejo G.A."/>
            <person name="Filho J.F."/>
            <person name="Monteiro K.M."/>
            <person name="Tyler K.M."/>
            <person name="de Almeida L.G."/>
            <person name="Ortiz M.F."/>
            <person name="Siervo M.A."/>
            <person name="de Moraes M.H."/>
            <person name="Cunha O.L."/>
            <person name="Mendonca-Neto R."/>
            <person name="Silva R."/>
            <person name="Teixeira S.M."/>
            <person name="Murta S.M."/>
            <person name="Sincero T.C."/>
            <person name="Mendes T.A."/>
            <person name="Urmenyi T.P."/>
            <person name="Silva V.G."/>
            <person name="da Rocha W.D."/>
            <person name="Andersson B."/>
            <person name="Romanha A.J."/>
            <person name="Steindel M."/>
            <person name="de Vasconcelos A.T."/>
            <person name="Grisard E.C."/>
        </authorList>
    </citation>
    <scope>NUCLEOTIDE SEQUENCE [LARGE SCALE GENOMIC DNA]</scope>
    <source>
        <strain evidence="3 4">SC58</strain>
    </source>
</reference>
<keyword evidence="2" id="KW-1133">Transmembrane helix</keyword>
<organism evidence="3 4">
    <name type="scientific">Trypanosoma rangeli SC58</name>
    <dbReference type="NCBI Taxonomy" id="429131"/>
    <lineage>
        <taxon>Eukaryota</taxon>
        <taxon>Discoba</taxon>
        <taxon>Euglenozoa</taxon>
        <taxon>Kinetoplastea</taxon>
        <taxon>Metakinetoplastina</taxon>
        <taxon>Trypanosomatida</taxon>
        <taxon>Trypanosomatidae</taxon>
        <taxon>Trypanosoma</taxon>
        <taxon>Herpetosoma</taxon>
    </lineage>
</organism>
<proteinExistence type="predicted"/>
<dbReference type="Proteomes" id="UP000031737">
    <property type="component" value="Unassembled WGS sequence"/>
</dbReference>
<dbReference type="OrthoDB" id="245959at2759"/>
<name>A0A061J5J3_TRYRA</name>
<gene>
    <name evidence="3" type="ORF">TRSC58_01554</name>
</gene>
<feature type="transmembrane region" description="Helical" evidence="2">
    <location>
        <begin position="82"/>
        <end position="102"/>
    </location>
</feature>
<accession>A0A061J5J3</accession>
<sequence length="113" mass="12786">MPGTDFDKVSKVPIPTHSIGSKRDGGVGRASALRSRMSPIEVTDYHSETKNFLRVRRKQQLRAEILEELEDDKRHCCDLAMLIRILLVLLVVALAWGVSVYAPDFRWPDVSPL</sequence>
<protein>
    <submittedName>
        <fullName evidence="3">Uncharacterized protein</fullName>
    </submittedName>
</protein>
<evidence type="ECO:0000256" key="2">
    <source>
        <dbReference type="SAM" id="Phobius"/>
    </source>
</evidence>
<dbReference type="AlphaFoldDB" id="A0A061J5J3"/>
<keyword evidence="4" id="KW-1185">Reference proteome</keyword>
<comment type="caution">
    <text evidence="3">The sequence shown here is derived from an EMBL/GenBank/DDBJ whole genome shotgun (WGS) entry which is preliminary data.</text>
</comment>
<keyword evidence="2" id="KW-0472">Membrane</keyword>
<dbReference type="VEuPathDB" id="TriTrypDB:TRSC58_01554"/>